<gene>
    <name evidence="1" type="ORF">CPSG_08341</name>
</gene>
<keyword evidence="2" id="KW-1185">Reference proteome</keyword>
<organism evidence="2">
    <name type="scientific">Coccidioides posadasii (strain RMSCC 757 / Silveira)</name>
    <name type="common">Valley fever fungus</name>
    <dbReference type="NCBI Taxonomy" id="443226"/>
    <lineage>
        <taxon>Eukaryota</taxon>
        <taxon>Fungi</taxon>
        <taxon>Dikarya</taxon>
        <taxon>Ascomycota</taxon>
        <taxon>Pezizomycotina</taxon>
        <taxon>Eurotiomycetes</taxon>
        <taxon>Eurotiomycetidae</taxon>
        <taxon>Onygenales</taxon>
        <taxon>Onygenaceae</taxon>
        <taxon>Coccidioides</taxon>
    </lineage>
</organism>
<reference evidence="2" key="2">
    <citation type="submission" date="2010-03" db="EMBL/GenBank/DDBJ databases">
        <title>The genome sequence of Coccidioides posadasii strain Silveira.</title>
        <authorList>
            <consortium name="The Broad Institute Genome Sequencing Center for Infectious Disease"/>
            <person name="Neafsey D."/>
            <person name="Orbach M."/>
            <person name="Henn M.R."/>
            <person name="Cole G.T."/>
            <person name="Galgiani J."/>
            <person name="Gardner M.J."/>
            <person name="Kirkland T.N."/>
            <person name="Taylor J.W."/>
            <person name="Young S.K."/>
            <person name="Zeng Q."/>
            <person name="Koehrsen M."/>
            <person name="Alvarado L."/>
            <person name="Berlin A."/>
            <person name="Borenstein D."/>
            <person name="Chapman S.B."/>
            <person name="Chen Z."/>
            <person name="Engels R."/>
            <person name="Freedman E."/>
            <person name="Gellesch M."/>
            <person name="Goldberg J."/>
            <person name="Griggs A."/>
            <person name="Gujja S."/>
            <person name="Heilman E."/>
            <person name="Heiman D."/>
            <person name="Howarth C."/>
            <person name="Jen D."/>
            <person name="Larson L."/>
            <person name="Mehta T."/>
            <person name="Neiman D."/>
            <person name="Park D."/>
            <person name="Pearson M."/>
            <person name="Richards J."/>
            <person name="Roberts A."/>
            <person name="Saif S."/>
            <person name="Shea T."/>
            <person name="Shenoy N."/>
            <person name="Sisk P."/>
            <person name="Stolte C."/>
            <person name="Sykes S."/>
            <person name="Walk T."/>
            <person name="White J."/>
            <person name="Yandava C."/>
            <person name="Haas B."/>
            <person name="Nusbaum C."/>
            <person name="Birren B."/>
        </authorList>
    </citation>
    <scope>NUCLEOTIDE SEQUENCE [LARGE SCALE GENOMIC DNA]</scope>
    <source>
        <strain evidence="2">RMSCC 757 / Silveira</strain>
    </source>
</reference>
<dbReference type="HOGENOM" id="CLU_2037845_0_0_1"/>
<proteinExistence type="predicted"/>
<sequence>MGLYHRQSGYMGSRVTLPPRASRKVHPWATAFFRDGGNRAQEARSTRDLDGLPWASQVLHATIGQSPASGVNLKLGQSLQGLTASRDDVRAPLGGRTRFDAAIGGQARLTGSASPPIPARG</sequence>
<evidence type="ECO:0000313" key="1">
    <source>
        <dbReference type="EMBL" id="EFW15153.1"/>
    </source>
</evidence>
<reference evidence="2" key="1">
    <citation type="journal article" date="2010" name="Genome Res.">
        <title>Population genomic sequencing of Coccidioides fungi reveals recent hybridization and transposon control.</title>
        <authorList>
            <person name="Neafsey D.E."/>
            <person name="Barker B.M."/>
            <person name="Sharpton T.J."/>
            <person name="Stajich J.E."/>
            <person name="Park D.J."/>
            <person name="Whiston E."/>
            <person name="Hung C.-Y."/>
            <person name="McMahan C."/>
            <person name="White J."/>
            <person name="Sykes S."/>
            <person name="Heiman D."/>
            <person name="Young S."/>
            <person name="Zeng Q."/>
            <person name="Abouelleil A."/>
            <person name="Aftuck L."/>
            <person name="Bessette D."/>
            <person name="Brown A."/>
            <person name="FitzGerald M."/>
            <person name="Lui A."/>
            <person name="Macdonald J.P."/>
            <person name="Priest M."/>
            <person name="Orbach M.J."/>
            <person name="Galgiani J.N."/>
            <person name="Kirkland T.N."/>
            <person name="Cole G.T."/>
            <person name="Birren B.W."/>
            <person name="Henn M.R."/>
            <person name="Taylor J.W."/>
            <person name="Rounsley S.D."/>
        </authorList>
    </citation>
    <scope>NUCLEOTIDE SEQUENCE [LARGE SCALE GENOMIC DNA]</scope>
    <source>
        <strain evidence="2">RMSCC 757 / Silveira</strain>
    </source>
</reference>
<name>E9DEU1_COCPS</name>
<dbReference type="EMBL" id="GL636502">
    <property type="protein sequence ID" value="EFW15153.1"/>
    <property type="molecule type" value="Genomic_DNA"/>
</dbReference>
<protein>
    <submittedName>
        <fullName evidence="1">Predicted protein</fullName>
    </submittedName>
</protein>
<evidence type="ECO:0000313" key="2">
    <source>
        <dbReference type="Proteomes" id="UP000002497"/>
    </source>
</evidence>
<dbReference type="Proteomes" id="UP000002497">
    <property type="component" value="Unassembled WGS sequence"/>
</dbReference>
<accession>E9DEU1</accession>
<dbReference type="VEuPathDB" id="FungiDB:CPSG_08341"/>
<dbReference type="AlphaFoldDB" id="E9DEU1"/>